<reference evidence="3 4" key="1">
    <citation type="journal article" date="2016" name="Mol. Biol. Evol.">
        <title>Comparative Genomics of Early-Diverging Mushroom-Forming Fungi Provides Insights into the Origins of Lignocellulose Decay Capabilities.</title>
        <authorList>
            <person name="Nagy L.G."/>
            <person name="Riley R."/>
            <person name="Tritt A."/>
            <person name="Adam C."/>
            <person name="Daum C."/>
            <person name="Floudas D."/>
            <person name="Sun H."/>
            <person name="Yadav J.S."/>
            <person name="Pangilinan J."/>
            <person name="Larsson K.H."/>
            <person name="Matsuura K."/>
            <person name="Barry K."/>
            <person name="Labutti K."/>
            <person name="Kuo R."/>
            <person name="Ohm R.A."/>
            <person name="Bhattacharya S.S."/>
            <person name="Shirouzu T."/>
            <person name="Yoshinaga Y."/>
            <person name="Martin F.M."/>
            <person name="Grigoriev I.V."/>
            <person name="Hibbett D.S."/>
        </authorList>
    </citation>
    <scope>NUCLEOTIDE SEQUENCE [LARGE SCALE GENOMIC DNA]</scope>
    <source>
        <strain evidence="3 4">CBS 109695</strain>
    </source>
</reference>
<evidence type="ECO:0000259" key="2">
    <source>
        <dbReference type="Pfam" id="PF18803"/>
    </source>
</evidence>
<dbReference type="STRING" id="436010.A0A167WVJ4"/>
<feature type="compositionally biased region" description="Basic residues" evidence="1">
    <location>
        <begin position="1"/>
        <end position="12"/>
    </location>
</feature>
<gene>
    <name evidence="3" type="ORF">FIBSPDRAFT_966376</name>
</gene>
<accession>A0A167WVJ4</accession>
<evidence type="ECO:0000256" key="1">
    <source>
        <dbReference type="SAM" id="MobiDB-lite"/>
    </source>
</evidence>
<protein>
    <recommendedName>
        <fullName evidence="2">CxC2-like cysteine cluster KDZ transposase-associated domain-containing protein</fullName>
    </recommendedName>
</protein>
<feature type="compositionally biased region" description="Pro residues" evidence="1">
    <location>
        <begin position="53"/>
        <end position="62"/>
    </location>
</feature>
<feature type="domain" description="CxC2-like cysteine cluster KDZ transposase-associated" evidence="2">
    <location>
        <begin position="212"/>
        <end position="319"/>
    </location>
</feature>
<dbReference type="Proteomes" id="UP000076532">
    <property type="component" value="Unassembled WGS sequence"/>
</dbReference>
<dbReference type="PANTHER" id="PTHR33096">
    <property type="entry name" value="CXC2 DOMAIN-CONTAINING PROTEIN"/>
    <property type="match status" value="1"/>
</dbReference>
<dbReference type="InterPro" id="IPR040521">
    <property type="entry name" value="KDZ"/>
</dbReference>
<dbReference type="PANTHER" id="PTHR33096:SF1">
    <property type="entry name" value="CXC1-LIKE CYSTEINE CLUSTER ASSOCIATED WITH KDZ TRANSPOSASES DOMAIN-CONTAINING PROTEIN"/>
    <property type="match status" value="1"/>
</dbReference>
<feature type="region of interest" description="Disordered" evidence="1">
    <location>
        <begin position="512"/>
        <end position="542"/>
    </location>
</feature>
<organism evidence="3 4">
    <name type="scientific">Athelia psychrophila</name>
    <dbReference type="NCBI Taxonomy" id="1759441"/>
    <lineage>
        <taxon>Eukaryota</taxon>
        <taxon>Fungi</taxon>
        <taxon>Dikarya</taxon>
        <taxon>Basidiomycota</taxon>
        <taxon>Agaricomycotina</taxon>
        <taxon>Agaricomycetes</taxon>
        <taxon>Agaricomycetidae</taxon>
        <taxon>Atheliales</taxon>
        <taxon>Atheliaceae</taxon>
        <taxon>Athelia</taxon>
    </lineage>
</organism>
<dbReference type="Pfam" id="PF18758">
    <property type="entry name" value="KDZ"/>
    <property type="match status" value="1"/>
</dbReference>
<feature type="compositionally biased region" description="Basic and acidic residues" evidence="1">
    <location>
        <begin position="961"/>
        <end position="977"/>
    </location>
</feature>
<sequence length="1118" mass="126440">MHRPSQSKRRRNPQGFQWHDGDQPPPTARMRHTDISLDSEGPRTLNTTLLPAPVSPPPPPPATHSETVYRDDYLLTQLFNQADVEMDVVTGLEEDEMDGAEDEDGDPQYQRFLEDNELGAGKLRKKRTVTEHPLRKWLGERDHYLLELLRRDGRADADPQCSQCRLADSVYRCIDCHGGSMLCTACLVSAHHTAPLHRIEMWNGVHFESTSLKNAGLTMQLGHALGVQCVNPKPAPGDHFIILDTYGIHDVSLAFCGCASALNDVTQLLRAGLFPATTQQPETAATINVLEYFHLLTFESKASAFEFLNTLARLTDNTGTMDIPDRYPEFLRMMRQWRNLKMLKRAGRGHDPAGVEATKEGECAVLCPACPQPGKNMEDGWQDAPDDIKWLFSVFLANDANFRMVRKKVSSEQADPTLSNGWSYFCEMTKYREHIAKYGHQKDVHSTCVKHHAVGDANTSRFANLATSGIGTTDCARHMFKRPNSVADLQQGEKYVNMDYIFLSSMTHPHDTVCHPPDQSRPEDSPTTPPAFGPEPPPNPDEADYVTVVVSYDIVCQWSVHLWERMQQFPERLKIDREGKKFIFLIPKFHLPAHIEKCRISYSFNLTPGVGRTEGEAPERGWAHLNPVSTSTKEMGPASYRETIDDHLGDWNHKKVVGLGKLISRRVRVAVPGRDDHVADFYIFTESIPAVSVLEWTEMVKEWEKDPDLCQNPFAQTSKKVTQHGVRLALAEEDAANIATDQTSAVHDEITPGILIAQGLELEAQQLRLKADIKDLDASATSLQLTKIQERRNSLRRKVKAWINVQILYMPEASLLRSTADRDASLKSTKTEPFDIPLFLPSSLPSRTQTSKILYTYEFRLRRAQAYEALDELRGHLRLRTHMWQYKDKNLRGQSANTRANNLLSKVQKRADVSAAKYRTAHAALHELSKTTGDVGWDTSLQVLADADIRAFTDDTDGETQAEKRRREKKDKGKKGLGEGRKKLSWIWMVTGVGEDGEDKGLQEVLRIEWCKARARAIHWSEEVLLLRVEMCRVLLFLTWHALWWEKQARRRTDLSTEVAEGVAAYAFKQAGIRRKMCVSFDQLWQTSWASITHGIGANNDVLELPSSPFLSLYPEST</sequence>
<keyword evidence="4" id="KW-1185">Reference proteome</keyword>
<feature type="region of interest" description="Disordered" evidence="1">
    <location>
        <begin position="1"/>
        <end position="65"/>
    </location>
</feature>
<name>A0A167WVJ4_9AGAM</name>
<dbReference type="OrthoDB" id="3257768at2759"/>
<feature type="region of interest" description="Disordered" evidence="1">
    <location>
        <begin position="955"/>
        <end position="977"/>
    </location>
</feature>
<proteinExistence type="predicted"/>
<dbReference type="EMBL" id="KV417783">
    <property type="protein sequence ID" value="KZP06533.1"/>
    <property type="molecule type" value="Genomic_DNA"/>
</dbReference>
<dbReference type="InterPro" id="IPR041457">
    <property type="entry name" value="CxC2_KDZ-assoc"/>
</dbReference>
<dbReference type="AlphaFoldDB" id="A0A167WVJ4"/>
<feature type="compositionally biased region" description="Basic and acidic residues" evidence="1">
    <location>
        <begin position="512"/>
        <end position="524"/>
    </location>
</feature>
<evidence type="ECO:0000313" key="4">
    <source>
        <dbReference type="Proteomes" id="UP000076532"/>
    </source>
</evidence>
<dbReference type="Pfam" id="PF18803">
    <property type="entry name" value="CxC2"/>
    <property type="match status" value="1"/>
</dbReference>
<evidence type="ECO:0000313" key="3">
    <source>
        <dbReference type="EMBL" id="KZP06533.1"/>
    </source>
</evidence>
<feature type="compositionally biased region" description="Pro residues" evidence="1">
    <location>
        <begin position="527"/>
        <end position="540"/>
    </location>
</feature>